<dbReference type="InterPro" id="IPR037278">
    <property type="entry name" value="ARFGAP/RecO"/>
</dbReference>
<reference evidence="4" key="1">
    <citation type="submission" date="2023-06" db="EMBL/GenBank/DDBJ databases">
        <title>Survivors Of The Sea: Transcriptome response of Skeletonema marinoi to long-term dormancy.</title>
        <authorList>
            <person name="Pinder M.I.M."/>
            <person name="Kourtchenko O."/>
            <person name="Robertson E.K."/>
            <person name="Larsson T."/>
            <person name="Maumus F."/>
            <person name="Osuna-Cruz C.M."/>
            <person name="Vancaester E."/>
            <person name="Stenow R."/>
            <person name="Vandepoele K."/>
            <person name="Ploug H."/>
            <person name="Bruchert V."/>
            <person name="Godhe A."/>
            <person name="Topel M."/>
        </authorList>
    </citation>
    <scope>NUCLEOTIDE SEQUENCE</scope>
    <source>
        <strain evidence="4">R05AC</strain>
    </source>
</reference>
<feature type="compositionally biased region" description="Basic and acidic residues" evidence="2">
    <location>
        <begin position="1"/>
        <end position="10"/>
    </location>
</feature>
<keyword evidence="1" id="KW-0479">Metal-binding</keyword>
<dbReference type="GO" id="GO:0005096">
    <property type="term" value="F:GTPase activator activity"/>
    <property type="evidence" value="ECO:0007669"/>
    <property type="project" value="InterPro"/>
</dbReference>
<keyword evidence="1" id="KW-0862">Zinc</keyword>
<feature type="compositionally biased region" description="Basic and acidic residues" evidence="2">
    <location>
        <begin position="875"/>
        <end position="885"/>
    </location>
</feature>
<feature type="compositionally biased region" description="Low complexity" evidence="2">
    <location>
        <begin position="371"/>
        <end position="386"/>
    </location>
</feature>
<feature type="compositionally biased region" description="Pro residues" evidence="2">
    <location>
        <begin position="291"/>
        <end position="305"/>
    </location>
</feature>
<feature type="region of interest" description="Disordered" evidence="2">
    <location>
        <begin position="371"/>
        <end position="395"/>
    </location>
</feature>
<dbReference type="AlphaFoldDB" id="A0AAD9DE40"/>
<sequence>MLARPGEARQKPTPTQRRRKAAIEDPNDAVRRLQRLPPNKACADCTSKLTQCVNLSHGTFVCMACSGVHREFSHKIKGIGHSSFTAEEITKLQHSNAGNEAVNAKYLARYDPRMDRLKAPHNNNDMQLLRAWIKKKYIDKAWCERDAAVANNGAATKKSSSSSSKSSSRRKPKTTSAPVPPAADPFGFDSIAPSAAANNSSWDAFGAAPAPPPPANFQADFGNMNGTSAAPPPAAAPPAAPTMPAFQADFGGMNGTTTTATPTHQPPAPASTPFQANFGNNFSSQPTMVSMPPPSMMPPPPPPQGQPQQMQPMPQQQQQPGQGNFVQTPTGNQQQQQPFQANFNQGMMQPPQQQQQQPVQQSPFQANFDQGQMMQQHQVQQQQQQQPPASASASGFRTNFDQVSQNGMMSANQQQQHQQSFPSTQQQQPQQSLQANFGETMAHQKQQQQPTQMNVGPAQTQVTMNQQSGGMNFGQFQEQQQKQHQQMGSDQQVGMDTNQQMPPVPQQPASVNVQSNGSAIASQIPENQPQQPHQELQPEAINPNAFQPADDKKDAFSAFDSLSLEPTNSRGGTKTPVREVVEKPKNLQFSKFKEGQQVVYTNSQGSVVAVIQKVHFDDELEPFYTINQNGREKQTDDAHLSLPNETIQNQPNKPSDQSSAKLEETAAMLKDLSESQLLEVQQFIASLQSFTQPAPMLSMGMAQQEQNDDAMSHSQQQMGAMSYQQTGSTPIHNQNVAAQENSMPPPQMASFQQPNRMQGMASNMGGIPTQMNAQQPMMQQQQQPTQMYAQQPTVHQQQPGQMYAQQQPAQVQGMGNTGMPQLTMQQQPMMSNVGSAQAQQQVPNPSMMQSMGAQPYAPSPTMAPTAPPPNNLAPVEKEGNPFDVY</sequence>
<dbReference type="InterPro" id="IPR001164">
    <property type="entry name" value="ArfGAP_dom"/>
</dbReference>
<dbReference type="PROSITE" id="PS50115">
    <property type="entry name" value="ARFGAP"/>
    <property type="match status" value="1"/>
</dbReference>
<dbReference type="CDD" id="cd08838">
    <property type="entry name" value="ArfGap_AGFG"/>
    <property type="match status" value="1"/>
</dbReference>
<keyword evidence="1" id="KW-0863">Zinc-finger</keyword>
<evidence type="ECO:0000259" key="3">
    <source>
        <dbReference type="PROSITE" id="PS50115"/>
    </source>
</evidence>
<dbReference type="PANTHER" id="PTHR46085">
    <property type="entry name" value="ARFGAP/RECO-RELATED"/>
    <property type="match status" value="1"/>
</dbReference>
<evidence type="ECO:0000256" key="1">
    <source>
        <dbReference type="PROSITE-ProRule" id="PRU00288"/>
    </source>
</evidence>
<dbReference type="Gene3D" id="1.10.220.150">
    <property type="entry name" value="Arf GTPase activating protein"/>
    <property type="match status" value="1"/>
</dbReference>
<dbReference type="Proteomes" id="UP001224775">
    <property type="component" value="Unassembled WGS sequence"/>
</dbReference>
<feature type="region of interest" description="Disordered" evidence="2">
    <location>
        <begin position="408"/>
        <end position="433"/>
    </location>
</feature>
<feature type="compositionally biased region" description="Low complexity" evidence="2">
    <location>
        <begin position="413"/>
        <end position="433"/>
    </location>
</feature>
<feature type="region of interest" description="Disordered" evidence="2">
    <location>
        <begin position="151"/>
        <end position="191"/>
    </location>
</feature>
<feature type="compositionally biased region" description="Pro residues" evidence="2">
    <location>
        <begin position="230"/>
        <end position="241"/>
    </location>
</feature>
<dbReference type="InterPro" id="IPR038508">
    <property type="entry name" value="ArfGAP_dom_sf"/>
</dbReference>
<feature type="compositionally biased region" description="Polar residues" evidence="2">
    <location>
        <begin position="494"/>
        <end position="511"/>
    </location>
</feature>
<accession>A0AAD9DE40</accession>
<name>A0AAD9DE40_9STRA</name>
<feature type="region of interest" description="Disordered" evidence="2">
    <location>
        <begin position="1"/>
        <end position="25"/>
    </location>
</feature>
<feature type="compositionally biased region" description="Polar residues" evidence="2">
    <location>
        <begin position="274"/>
        <end position="283"/>
    </location>
</feature>
<protein>
    <submittedName>
        <fullName evidence="4">ADP-ribosylation factor GTPase-activating protein</fullName>
    </submittedName>
</protein>
<feature type="compositionally biased region" description="Low complexity" evidence="2">
    <location>
        <begin position="306"/>
        <end position="335"/>
    </location>
</feature>
<feature type="region of interest" description="Disordered" evidence="2">
    <location>
        <begin position="476"/>
        <end position="511"/>
    </location>
</feature>
<dbReference type="SUPFAM" id="SSF57863">
    <property type="entry name" value="ArfGap/RecO-like zinc finger"/>
    <property type="match status" value="1"/>
</dbReference>
<comment type="caution">
    <text evidence="4">The sequence shown here is derived from an EMBL/GenBank/DDBJ whole genome shotgun (WGS) entry which is preliminary data.</text>
</comment>
<evidence type="ECO:0000256" key="2">
    <source>
        <dbReference type="SAM" id="MobiDB-lite"/>
    </source>
</evidence>
<gene>
    <name evidence="4" type="ORF">QTG54_006930</name>
</gene>
<feature type="compositionally biased region" description="Low complexity" evidence="2">
    <location>
        <begin position="156"/>
        <end position="166"/>
    </location>
</feature>
<dbReference type="PANTHER" id="PTHR46085:SF3">
    <property type="entry name" value="ARF GTPASE ACTIVATING PROTEIN"/>
    <property type="match status" value="1"/>
</dbReference>
<evidence type="ECO:0000313" key="5">
    <source>
        <dbReference type="Proteomes" id="UP001224775"/>
    </source>
</evidence>
<feature type="compositionally biased region" description="Low complexity" evidence="2">
    <location>
        <begin position="855"/>
        <end position="864"/>
    </location>
</feature>
<feature type="region of interest" description="Disordered" evidence="2">
    <location>
        <begin position="830"/>
        <end position="885"/>
    </location>
</feature>
<feature type="compositionally biased region" description="Polar residues" evidence="2">
    <location>
        <begin position="832"/>
        <end position="852"/>
    </location>
</feature>
<feature type="region of interest" description="Disordered" evidence="2">
    <location>
        <begin position="203"/>
        <end position="335"/>
    </location>
</feature>
<proteinExistence type="predicted"/>
<dbReference type="EMBL" id="JATAAI010000011">
    <property type="protein sequence ID" value="KAK1742365.1"/>
    <property type="molecule type" value="Genomic_DNA"/>
</dbReference>
<organism evidence="4 5">
    <name type="scientific">Skeletonema marinoi</name>
    <dbReference type="NCBI Taxonomy" id="267567"/>
    <lineage>
        <taxon>Eukaryota</taxon>
        <taxon>Sar</taxon>
        <taxon>Stramenopiles</taxon>
        <taxon>Ochrophyta</taxon>
        <taxon>Bacillariophyta</taxon>
        <taxon>Coscinodiscophyceae</taxon>
        <taxon>Thalassiosirophycidae</taxon>
        <taxon>Thalassiosirales</taxon>
        <taxon>Skeletonemataceae</taxon>
        <taxon>Skeletonema</taxon>
        <taxon>Skeletonema marinoi-dohrnii complex</taxon>
    </lineage>
</organism>
<feature type="compositionally biased region" description="Low complexity" evidence="2">
    <location>
        <begin position="476"/>
        <end position="492"/>
    </location>
</feature>
<dbReference type="InterPro" id="IPR044820">
    <property type="entry name" value="AGD14-like"/>
</dbReference>
<evidence type="ECO:0000313" key="4">
    <source>
        <dbReference type="EMBL" id="KAK1742365.1"/>
    </source>
</evidence>
<dbReference type="Pfam" id="PF01412">
    <property type="entry name" value="ArfGap"/>
    <property type="match status" value="1"/>
</dbReference>
<feature type="domain" description="Arf-GAP" evidence="3">
    <location>
        <begin position="27"/>
        <end position="150"/>
    </location>
</feature>
<dbReference type="GO" id="GO:0008270">
    <property type="term" value="F:zinc ion binding"/>
    <property type="evidence" value="ECO:0007669"/>
    <property type="project" value="UniProtKB-KW"/>
</dbReference>
<keyword evidence="5" id="KW-1185">Reference proteome</keyword>
<dbReference type="SMART" id="SM00105">
    <property type="entry name" value="ArfGap"/>
    <property type="match status" value="1"/>
</dbReference>